<dbReference type="InterPro" id="IPR047740">
    <property type="entry name" value="SMEK_dom"/>
</dbReference>
<dbReference type="NCBIfam" id="NF033859">
    <property type="entry name" value="SMEK_N"/>
    <property type="match status" value="1"/>
</dbReference>
<dbReference type="AlphaFoldDB" id="A0A1H0G8F8"/>
<name>A0A1H0G8F8_9BACT</name>
<reference evidence="2 3" key="1">
    <citation type="submission" date="2016-10" db="EMBL/GenBank/DDBJ databases">
        <authorList>
            <person name="de Groot N.N."/>
        </authorList>
    </citation>
    <scope>NUCLEOTIDE SEQUENCE [LARGE SCALE GENOMIC DNA]</scope>
    <source>
        <strain evidence="2 3">DSM 15269</strain>
    </source>
</reference>
<accession>A0A1H0G8F8</accession>
<proteinExistence type="predicted"/>
<keyword evidence="3" id="KW-1185">Reference proteome</keyword>
<protein>
    <recommendedName>
        <fullName evidence="1">SMEK domain-containing protein</fullName>
    </recommendedName>
</protein>
<evidence type="ECO:0000313" key="2">
    <source>
        <dbReference type="EMBL" id="SDO03148.1"/>
    </source>
</evidence>
<dbReference type="STRING" id="206665.SAMN04488516_1173"/>
<sequence length="336" mass="40180">MLNREEYIKRISFLLNSYKEYVISINGLKLFDTNKKAEDFFKDLLAFYEDDFINLKNANEDYPNAESIDLIDEENKLAIQVTSRTDTRKIHNTIEGFYKNYPNLERIIILLIGRSKPNYSKTDFTKNGKYKFDKDRDIIDIQDIIDKFNSFSADKLKYILEFLEKELNYIPIFANSTQEANRDILAEIFKYIFDNYNFEQSNKFQNSKDLTHLKKKIPLNFSKEQEEIVNKLFDDYFKYEYLIREFIEAEQENPFRIDGLLNIIRTEYCEIQGINNPNEKIKDVLVFKKIAEKLTPKKDPEYIFNAQLIVLYFFEQCEIGKKTVEEQKNKQISLFD</sequence>
<dbReference type="OrthoDB" id="9810187at2"/>
<dbReference type="EMBL" id="FNIN01000017">
    <property type="protein sequence ID" value="SDO03148.1"/>
    <property type="molecule type" value="Genomic_DNA"/>
</dbReference>
<evidence type="ECO:0000313" key="3">
    <source>
        <dbReference type="Proteomes" id="UP000199602"/>
    </source>
</evidence>
<dbReference type="RefSeq" id="WP_092066520.1">
    <property type="nucleotide sequence ID" value="NZ_FNIN01000017.1"/>
</dbReference>
<dbReference type="Pfam" id="PF21941">
    <property type="entry name" value="SMEK_N"/>
    <property type="match status" value="1"/>
</dbReference>
<gene>
    <name evidence="2" type="ORF">SAMN04488516_1173</name>
</gene>
<organism evidence="2 3">
    <name type="scientific">Desulfonauticus submarinus</name>
    <dbReference type="NCBI Taxonomy" id="206665"/>
    <lineage>
        <taxon>Bacteria</taxon>
        <taxon>Pseudomonadati</taxon>
        <taxon>Thermodesulfobacteriota</taxon>
        <taxon>Desulfovibrionia</taxon>
        <taxon>Desulfovibrionales</taxon>
        <taxon>Desulfonauticaceae</taxon>
        <taxon>Desulfonauticus</taxon>
    </lineage>
</organism>
<feature type="domain" description="SMEK" evidence="1">
    <location>
        <begin position="11"/>
        <end position="149"/>
    </location>
</feature>
<dbReference type="Proteomes" id="UP000199602">
    <property type="component" value="Unassembled WGS sequence"/>
</dbReference>
<evidence type="ECO:0000259" key="1">
    <source>
        <dbReference type="Pfam" id="PF21941"/>
    </source>
</evidence>